<dbReference type="GO" id="GO:0005874">
    <property type="term" value="C:microtubule"/>
    <property type="evidence" value="ECO:0007669"/>
    <property type="project" value="TreeGrafter"/>
</dbReference>
<dbReference type="FunFam" id="3.40.50.300:FF:000741">
    <property type="entry name" value="Putative mitochondrial dynamin GTPase"/>
    <property type="match status" value="1"/>
</dbReference>
<feature type="domain" description="Dynamin-type G" evidence="19">
    <location>
        <begin position="237"/>
        <end position="520"/>
    </location>
</feature>
<protein>
    <recommendedName>
        <fullName evidence="3">dynamin GTPase</fullName>
        <ecNumber evidence="3">3.6.5.5</ecNumber>
    </recommendedName>
</protein>
<evidence type="ECO:0000256" key="7">
    <source>
        <dbReference type="ARBA" id="ARBA00022792"/>
    </source>
</evidence>
<evidence type="ECO:0000256" key="13">
    <source>
        <dbReference type="ARBA" id="ARBA00023134"/>
    </source>
</evidence>
<keyword evidence="6" id="KW-0547">Nucleotide-binding</keyword>
<evidence type="ECO:0000256" key="16">
    <source>
        <dbReference type="ARBA" id="ARBA00048040"/>
    </source>
</evidence>
<evidence type="ECO:0000313" key="21">
    <source>
        <dbReference type="Proteomes" id="UP000249464"/>
    </source>
</evidence>
<evidence type="ECO:0000256" key="5">
    <source>
        <dbReference type="ARBA" id="ARBA00022723"/>
    </source>
</evidence>
<dbReference type="EC" id="3.6.5.5" evidence="3"/>
<keyword evidence="13" id="KW-0342">GTP-binding</keyword>
<keyword evidence="15" id="KW-1015">Disulfide bond</keyword>
<gene>
    <name evidence="20" type="primary">BQ5605_C012g06814</name>
    <name evidence="20" type="ORF">BQ5605_C012G06814</name>
</gene>
<evidence type="ECO:0000256" key="3">
    <source>
        <dbReference type="ARBA" id="ARBA00011980"/>
    </source>
</evidence>
<dbReference type="STRING" id="796604.A0A2X0LW74"/>
<evidence type="ECO:0000256" key="6">
    <source>
        <dbReference type="ARBA" id="ARBA00022741"/>
    </source>
</evidence>
<dbReference type="PRINTS" id="PR00195">
    <property type="entry name" value="DYNAMIN"/>
</dbReference>
<keyword evidence="12" id="KW-0496">Mitochondrion</keyword>
<dbReference type="PROSITE" id="PS51718">
    <property type="entry name" value="G_DYNAMIN_2"/>
    <property type="match status" value="1"/>
</dbReference>
<dbReference type="SUPFAM" id="SSF52540">
    <property type="entry name" value="P-loop containing nucleoside triphosphate hydrolases"/>
    <property type="match status" value="1"/>
</dbReference>
<comment type="subcellular location">
    <subcellularLocation>
        <location evidence="1">Mitochondrion inner membrane</location>
    </subcellularLocation>
    <subcellularLocation>
        <location evidence="2">Mitochondrion intermembrane space</location>
    </subcellularLocation>
</comment>
<dbReference type="Gene3D" id="3.40.50.300">
    <property type="entry name" value="P-loop containing nucleotide triphosphate hydrolases"/>
    <property type="match status" value="1"/>
</dbReference>
<evidence type="ECO:0000256" key="11">
    <source>
        <dbReference type="ARBA" id="ARBA00022989"/>
    </source>
</evidence>
<dbReference type="Pfam" id="PF00350">
    <property type="entry name" value="Dynamin_N"/>
    <property type="match status" value="1"/>
</dbReference>
<dbReference type="EMBL" id="FQNC01000014">
    <property type="protein sequence ID" value="SGY16234.1"/>
    <property type="molecule type" value="Genomic_DNA"/>
</dbReference>
<dbReference type="SMART" id="SM00053">
    <property type="entry name" value="DYNc"/>
    <property type="match status" value="1"/>
</dbReference>
<evidence type="ECO:0000256" key="12">
    <source>
        <dbReference type="ARBA" id="ARBA00023128"/>
    </source>
</evidence>
<keyword evidence="14" id="KW-0472">Membrane</keyword>
<dbReference type="PROSITE" id="PS51388">
    <property type="entry name" value="GED"/>
    <property type="match status" value="1"/>
</dbReference>
<dbReference type="GO" id="GO:0061024">
    <property type="term" value="P:membrane organization"/>
    <property type="evidence" value="ECO:0007669"/>
    <property type="project" value="UniProtKB-ARBA"/>
</dbReference>
<dbReference type="InterPro" id="IPR022812">
    <property type="entry name" value="Dynamin"/>
</dbReference>
<dbReference type="GO" id="GO:0005758">
    <property type="term" value="C:mitochondrial intermembrane space"/>
    <property type="evidence" value="ECO:0007669"/>
    <property type="project" value="UniProtKB-SubCell"/>
</dbReference>
<accession>A0A2X0LW74</accession>
<keyword evidence="9" id="KW-0460">Magnesium</keyword>
<dbReference type="GO" id="GO:0005525">
    <property type="term" value="F:GTP binding"/>
    <property type="evidence" value="ECO:0007669"/>
    <property type="project" value="UniProtKB-KW"/>
</dbReference>
<evidence type="ECO:0000256" key="10">
    <source>
        <dbReference type="ARBA" id="ARBA00022946"/>
    </source>
</evidence>
<dbReference type="InterPro" id="IPR030381">
    <property type="entry name" value="G_DYNAMIN_dom"/>
</dbReference>
<dbReference type="GO" id="GO:0005886">
    <property type="term" value="C:plasma membrane"/>
    <property type="evidence" value="ECO:0007669"/>
    <property type="project" value="TreeGrafter"/>
</dbReference>
<evidence type="ECO:0000256" key="15">
    <source>
        <dbReference type="ARBA" id="ARBA00023157"/>
    </source>
</evidence>
<evidence type="ECO:0000256" key="1">
    <source>
        <dbReference type="ARBA" id="ARBA00004273"/>
    </source>
</evidence>
<dbReference type="InterPro" id="IPR027417">
    <property type="entry name" value="P-loop_NTPase"/>
</dbReference>
<name>A0A2X0LW74_9BASI</name>
<evidence type="ECO:0000256" key="4">
    <source>
        <dbReference type="ARBA" id="ARBA00022692"/>
    </source>
</evidence>
<evidence type="ECO:0000259" key="18">
    <source>
        <dbReference type="PROSITE" id="PS51388"/>
    </source>
</evidence>
<keyword evidence="21" id="KW-1185">Reference proteome</keyword>
<evidence type="ECO:0000259" key="19">
    <source>
        <dbReference type="PROSITE" id="PS51718"/>
    </source>
</evidence>
<dbReference type="GO" id="GO:0008017">
    <property type="term" value="F:microtubule binding"/>
    <property type="evidence" value="ECO:0007669"/>
    <property type="project" value="TreeGrafter"/>
</dbReference>
<dbReference type="GO" id="GO:0003924">
    <property type="term" value="F:GTPase activity"/>
    <property type="evidence" value="ECO:0007669"/>
    <property type="project" value="InterPro"/>
</dbReference>
<dbReference type="CDD" id="cd08771">
    <property type="entry name" value="DLP_1"/>
    <property type="match status" value="1"/>
</dbReference>
<evidence type="ECO:0000256" key="2">
    <source>
        <dbReference type="ARBA" id="ARBA00004569"/>
    </source>
</evidence>
<proteinExistence type="predicted"/>
<keyword evidence="10" id="KW-0809">Transit peptide</keyword>
<evidence type="ECO:0000256" key="9">
    <source>
        <dbReference type="ARBA" id="ARBA00022842"/>
    </source>
</evidence>
<dbReference type="InterPro" id="IPR020850">
    <property type="entry name" value="GED_dom"/>
</dbReference>
<feature type="region of interest" description="Disordered" evidence="17">
    <location>
        <begin position="756"/>
        <end position="783"/>
    </location>
</feature>
<evidence type="ECO:0000313" key="20">
    <source>
        <dbReference type="EMBL" id="SGY16234.1"/>
    </source>
</evidence>
<evidence type="ECO:0000256" key="8">
    <source>
        <dbReference type="ARBA" id="ARBA00022801"/>
    </source>
</evidence>
<keyword evidence="8" id="KW-0378">Hydrolase</keyword>
<keyword evidence="11" id="KW-1133">Transmembrane helix</keyword>
<evidence type="ECO:0000256" key="17">
    <source>
        <dbReference type="SAM" id="MobiDB-lite"/>
    </source>
</evidence>
<keyword evidence="7" id="KW-0999">Mitochondrion inner membrane</keyword>
<reference evidence="20 21" key="1">
    <citation type="submission" date="2016-11" db="EMBL/GenBank/DDBJ databases">
        <authorList>
            <person name="Jaros S."/>
            <person name="Januszkiewicz K."/>
            <person name="Wedrychowicz H."/>
        </authorList>
    </citation>
    <scope>NUCLEOTIDE SEQUENCE [LARGE SCALE GENOMIC DNA]</scope>
</reference>
<organism evidence="20 21">
    <name type="scientific">Microbotryum silenes-dioicae</name>
    <dbReference type="NCBI Taxonomy" id="796604"/>
    <lineage>
        <taxon>Eukaryota</taxon>
        <taxon>Fungi</taxon>
        <taxon>Dikarya</taxon>
        <taxon>Basidiomycota</taxon>
        <taxon>Pucciniomycotina</taxon>
        <taxon>Microbotryomycetes</taxon>
        <taxon>Microbotryales</taxon>
        <taxon>Microbotryaceae</taxon>
        <taxon>Microbotryum</taxon>
    </lineage>
</organism>
<evidence type="ECO:0000256" key="14">
    <source>
        <dbReference type="ARBA" id="ARBA00023136"/>
    </source>
</evidence>
<dbReference type="InterPro" id="IPR045063">
    <property type="entry name" value="Dynamin_N"/>
</dbReference>
<dbReference type="GO" id="GO:0005743">
    <property type="term" value="C:mitochondrial inner membrane"/>
    <property type="evidence" value="ECO:0007669"/>
    <property type="project" value="UniProtKB-SubCell"/>
</dbReference>
<feature type="region of interest" description="Disordered" evidence="17">
    <location>
        <begin position="155"/>
        <end position="181"/>
    </location>
</feature>
<dbReference type="Proteomes" id="UP000249464">
    <property type="component" value="Unassembled WGS sequence"/>
</dbReference>
<comment type="catalytic activity">
    <reaction evidence="16">
        <text>GTP + H2O = GDP + phosphate + H(+)</text>
        <dbReference type="Rhea" id="RHEA:19669"/>
        <dbReference type="ChEBI" id="CHEBI:15377"/>
        <dbReference type="ChEBI" id="CHEBI:15378"/>
        <dbReference type="ChEBI" id="CHEBI:37565"/>
        <dbReference type="ChEBI" id="CHEBI:43474"/>
        <dbReference type="ChEBI" id="CHEBI:58189"/>
        <dbReference type="EC" id="3.6.5.5"/>
    </reaction>
</comment>
<dbReference type="GO" id="GO:0031623">
    <property type="term" value="P:receptor internalization"/>
    <property type="evidence" value="ECO:0007669"/>
    <property type="project" value="TreeGrafter"/>
</dbReference>
<dbReference type="GO" id="GO:0046872">
    <property type="term" value="F:metal ion binding"/>
    <property type="evidence" value="ECO:0007669"/>
    <property type="project" value="UniProtKB-KW"/>
</dbReference>
<dbReference type="Pfam" id="PF24550">
    <property type="entry name" value="LIS_MGM1"/>
    <property type="match status" value="1"/>
</dbReference>
<dbReference type="PANTHER" id="PTHR11566:SF212">
    <property type="entry name" value="DYNAMIN"/>
    <property type="match status" value="1"/>
</dbReference>
<dbReference type="InterPro" id="IPR056495">
    <property type="entry name" value="LIS_MGM1"/>
</dbReference>
<dbReference type="PANTHER" id="PTHR11566">
    <property type="entry name" value="DYNAMIN"/>
    <property type="match status" value="1"/>
</dbReference>
<feature type="domain" description="GED" evidence="18">
    <location>
        <begin position="849"/>
        <end position="950"/>
    </location>
</feature>
<keyword evidence="4" id="KW-0812">Transmembrane</keyword>
<dbReference type="AlphaFoldDB" id="A0A2X0LW74"/>
<sequence>MSILLRRSSQHPRPSLLHRVPLGTPVGSGFAFVGGRRAQLHVRPVSILSGLGKLAGRTAGRGVVGLGVGVGGLTWAEWKVDGFKNNVTDLLSDVNGRLGSAYDSFSTTANETLESLAQNTKEGYITISGTAAGLWASTALGAEARFNALKERFREAFPESEPDSSEPEPEPSPPPKPDTKPFSIAAATMAAATPLVLDAEEDNPVKRGDDATGDLMLLTRRLIEIRSILLSIGEDEALTLPSIVVIGSQSSGKSSVLEAIVGREFLPKGDNMVTRRPIELTLIHTAPSPSDPNPKTFAEFPSLGPGHITDFSLVQRTLVDLNLSVPASECVSDSPIHLRIHSPHVPDLSLVDLPGYVQISSMDQPEELKEKIHKLCDKYIRSPNIILAVCAADVDLANSPALRASKKVDPLGMRTIGVVTKMDLVAPEAGAAILSDNHYPLALGYVGVVCKAASSKGRETRLIKRQADDDSLVMTIKAQEEAFFGGNAEIFSQEGIHVGTTTLKRRLMQVLEESMASSLHTISNAVAIELEEASYQFKVQYNDRSISAESYVAETMDHLKARIHELGKGFNKAEVRRMLKHALDEQILDLLAQQYWSDPKVGELGKLGDNSRLGPEELDTYWTRKLDAISSALTKSGVGRASTQLVVDSIRSRLALLSNEEPLSYHPEAASRVHATADALLRERFALTSDQVENSVKPFKYEVEVEPKEWEDGRLRANELLKRELGMCEGALNKIKEAVGGRKLKGAMDYVAELEERERRRRERRREARAEGEDFAEEIDSDPNRPAYNPALLAKGALPLIRDTGVANIHSLDEEDLCAAREARFLTARSSVLKLRLAALKSKRCRRGPESEAFCPEAFLNVVADKLSHTAVQFINVRSSLNLKIELLVEFFYQFPREIDTRLGYDLDRSEVQSFAKENPVIRKHLALQERKAKLELVADKLDSLVKLQREKAAANAGPGHRRDQARRGLFGMF</sequence>
<keyword evidence="5" id="KW-0479">Metal-binding</keyword>
<dbReference type="InterPro" id="IPR001401">
    <property type="entry name" value="Dynamin_GTPase"/>
</dbReference>
<feature type="compositionally biased region" description="Acidic residues" evidence="17">
    <location>
        <begin position="158"/>
        <end position="169"/>
    </location>
</feature>